<reference evidence="1 2" key="1">
    <citation type="journal article" date="2015" name="Stand. Genomic Sci.">
        <title>Genomic Encyclopedia of Bacterial and Archaeal Type Strains, Phase III: the genomes of soil and plant-associated and newly described type strains.</title>
        <authorList>
            <person name="Whitman W.B."/>
            <person name="Woyke T."/>
            <person name="Klenk H.P."/>
            <person name="Zhou Y."/>
            <person name="Lilburn T.G."/>
            <person name="Beck B.J."/>
            <person name="De Vos P."/>
            <person name="Vandamme P."/>
            <person name="Eisen J.A."/>
            <person name="Garrity G."/>
            <person name="Hugenholtz P."/>
            <person name="Kyrpides N.C."/>
        </authorList>
    </citation>
    <scope>NUCLEOTIDE SEQUENCE [LARGE SCALE GENOMIC DNA]</scope>
    <source>
        <strain evidence="1 2">CECT 7306</strain>
    </source>
</reference>
<comment type="caution">
    <text evidence="1">The sequence shown here is derived from an EMBL/GenBank/DDBJ whole genome shotgun (WGS) entry which is preliminary data.</text>
</comment>
<dbReference type="Proteomes" id="UP000276232">
    <property type="component" value="Unassembled WGS sequence"/>
</dbReference>
<gene>
    <name evidence="1" type="ORF">EDC03_0572</name>
</gene>
<organism evidence="1 2">
    <name type="scientific">Pseudokineococcus lusitanus</name>
    <dbReference type="NCBI Taxonomy" id="763993"/>
    <lineage>
        <taxon>Bacteria</taxon>
        <taxon>Bacillati</taxon>
        <taxon>Actinomycetota</taxon>
        <taxon>Actinomycetes</taxon>
        <taxon>Kineosporiales</taxon>
        <taxon>Kineosporiaceae</taxon>
        <taxon>Pseudokineococcus</taxon>
    </lineage>
</organism>
<dbReference type="InParanoid" id="A0A3N1HU76"/>
<accession>A0A3N1HU76</accession>
<name>A0A3N1HU76_9ACTN</name>
<evidence type="ECO:0000313" key="2">
    <source>
        <dbReference type="Proteomes" id="UP000276232"/>
    </source>
</evidence>
<dbReference type="EMBL" id="RJKN01000001">
    <property type="protein sequence ID" value="ROP45956.1"/>
    <property type="molecule type" value="Genomic_DNA"/>
</dbReference>
<proteinExistence type="predicted"/>
<dbReference type="AlphaFoldDB" id="A0A3N1HU76"/>
<sequence>MAATTFAPDGTPLYTYGGGVALAVGEDTLARGATCVLRESPAGAVVPMYDLRLQRIDSVRTGEVTGAFPGFYAARPTGVLDAGSVQLPISSTEAIEAGLSAEARAASLEQVFERLLASLGGYVTDAELEQRLSGLSTGGGTTTVDTLGGASDLAKLLLRDTTREEMRSRLAAGTSSLALGTSSTTAKRGDYKPALEDLDGSGTAGRQLLASGTVEDALRVLGVTAGSGGGTGGASVAAVLAAVGEVSFDELGGDDNARVTAMNAYHRSHGGRPSKTVRLPARQIDTNVPILLYSGLSMAGREGPAREFQRGTIWNWQGPAGSSCLAFPSDAQTNQSYPSDGSPRDITMRGIQFQGGASTHWMPKNSMTGQDIAGKTLWYCEFKDCGWKNFSTVWWGYVTGCSFATGVSHFQAIGDTAIFLGGSETTVFGNDGYSFAASSTSTQTATPFMRSMLSKSTVGRCMITARGAGWGLTIEGGYNSTFDQLAIDAQNSSRINGKALLVTGGAGHVISSLSVKGAMAAPSSTASALDRAFVVVTGGSQLLLERHKLTRRETSYAADQPVVHVASSLADRALVIGAGTYDGFIDPAAVRVARADQVLTTDPRVRFLVAA</sequence>
<protein>
    <submittedName>
        <fullName evidence="1">Uncharacterized protein</fullName>
    </submittedName>
</protein>
<dbReference type="OrthoDB" id="9856019at2"/>
<evidence type="ECO:0000313" key="1">
    <source>
        <dbReference type="EMBL" id="ROP45956.1"/>
    </source>
</evidence>
<dbReference type="RefSeq" id="WP_123378624.1">
    <property type="nucleotide sequence ID" value="NZ_RJKN01000001.1"/>
</dbReference>
<keyword evidence="2" id="KW-1185">Reference proteome</keyword>